<feature type="transmembrane region" description="Helical" evidence="7">
    <location>
        <begin position="9"/>
        <end position="28"/>
    </location>
</feature>
<dbReference type="PANTHER" id="PTHR30606:SF10">
    <property type="entry name" value="PHOSPHATIDYLINOSITOL MANNOSIDE ACYLTRANSFERASE"/>
    <property type="match status" value="1"/>
</dbReference>
<organism evidence="8 9">
    <name type="scientific">Rubrimonas cliftonensis</name>
    <dbReference type="NCBI Taxonomy" id="89524"/>
    <lineage>
        <taxon>Bacteria</taxon>
        <taxon>Pseudomonadati</taxon>
        <taxon>Pseudomonadota</taxon>
        <taxon>Alphaproteobacteria</taxon>
        <taxon>Rhodobacterales</taxon>
        <taxon>Paracoccaceae</taxon>
        <taxon>Rubrimonas</taxon>
    </lineage>
</organism>
<keyword evidence="4 8" id="KW-0808">Transferase</keyword>
<dbReference type="RefSeq" id="WP_093247853.1">
    <property type="nucleotide sequence ID" value="NZ_FNQM01000001.1"/>
</dbReference>
<keyword evidence="3" id="KW-0997">Cell inner membrane</keyword>
<evidence type="ECO:0000313" key="9">
    <source>
        <dbReference type="Proteomes" id="UP000198703"/>
    </source>
</evidence>
<evidence type="ECO:0000256" key="1">
    <source>
        <dbReference type="ARBA" id="ARBA00004533"/>
    </source>
</evidence>
<sequence length="296" mass="31795">MSRARDNGVGAWLSAGLFVLAIAPFMALPHRAGLALFGGLGRLALPLTPFARRIADNLRHLGRDPRGARALAAQVGDNFGRVLLEYIQMERVAQRREARPATGLEHLRAAVAAGRGVVLVSAHFGNWEVARLAARDAGVEVGLIFRPMNNAPFDALVRGKIRLAGEPIMVKGRDGQRAMVRHLRGGGAVLILLDQRLGGGLELPFLGKPAQTAAAMAELALRLGAPLVPVCARRRPDGASFDVAFEPPVVGETGEALMRAINARYCAWIDAAPGQWFWLHRRWKHAGEATGSSGDR</sequence>
<keyword evidence="5 7" id="KW-0472">Membrane</keyword>
<dbReference type="Pfam" id="PF03279">
    <property type="entry name" value="Lip_A_acyltrans"/>
    <property type="match status" value="1"/>
</dbReference>
<dbReference type="Proteomes" id="UP000198703">
    <property type="component" value="Unassembled WGS sequence"/>
</dbReference>
<evidence type="ECO:0000256" key="7">
    <source>
        <dbReference type="SAM" id="Phobius"/>
    </source>
</evidence>
<dbReference type="GO" id="GO:0009247">
    <property type="term" value="P:glycolipid biosynthetic process"/>
    <property type="evidence" value="ECO:0007669"/>
    <property type="project" value="UniProtKB-ARBA"/>
</dbReference>
<evidence type="ECO:0000256" key="5">
    <source>
        <dbReference type="ARBA" id="ARBA00023136"/>
    </source>
</evidence>
<dbReference type="EMBL" id="FNQM01000001">
    <property type="protein sequence ID" value="SDZ79825.1"/>
    <property type="molecule type" value="Genomic_DNA"/>
</dbReference>
<keyword evidence="7" id="KW-0812">Transmembrane</keyword>
<dbReference type="InterPro" id="IPR004960">
    <property type="entry name" value="LipA_acyltrans"/>
</dbReference>
<dbReference type="OrthoDB" id="9801955at2"/>
<keyword evidence="9" id="KW-1185">Reference proteome</keyword>
<dbReference type="GO" id="GO:0005886">
    <property type="term" value="C:plasma membrane"/>
    <property type="evidence" value="ECO:0007669"/>
    <property type="project" value="UniProtKB-SubCell"/>
</dbReference>
<evidence type="ECO:0000313" key="8">
    <source>
        <dbReference type="EMBL" id="SDZ79825.1"/>
    </source>
</evidence>
<dbReference type="AlphaFoldDB" id="A0A1H3VY79"/>
<reference evidence="8 9" key="1">
    <citation type="submission" date="2016-10" db="EMBL/GenBank/DDBJ databases">
        <authorList>
            <person name="de Groot N.N."/>
        </authorList>
    </citation>
    <scope>NUCLEOTIDE SEQUENCE [LARGE SCALE GENOMIC DNA]</scope>
    <source>
        <strain evidence="8 9">DSM 15345</strain>
    </source>
</reference>
<gene>
    <name evidence="8" type="ORF">SAMN05444370_101404</name>
</gene>
<name>A0A1H3VY79_9RHOB</name>
<evidence type="ECO:0000256" key="4">
    <source>
        <dbReference type="ARBA" id="ARBA00022679"/>
    </source>
</evidence>
<keyword evidence="2" id="KW-1003">Cell membrane</keyword>
<comment type="subcellular location">
    <subcellularLocation>
        <location evidence="1">Cell inner membrane</location>
    </subcellularLocation>
</comment>
<evidence type="ECO:0000256" key="6">
    <source>
        <dbReference type="ARBA" id="ARBA00023315"/>
    </source>
</evidence>
<dbReference type="CDD" id="cd07984">
    <property type="entry name" value="LPLAT_LABLAT-like"/>
    <property type="match status" value="1"/>
</dbReference>
<keyword evidence="6" id="KW-0012">Acyltransferase</keyword>
<dbReference type="GO" id="GO:0016746">
    <property type="term" value="F:acyltransferase activity"/>
    <property type="evidence" value="ECO:0007669"/>
    <property type="project" value="UniProtKB-KW"/>
</dbReference>
<keyword evidence="7" id="KW-1133">Transmembrane helix</keyword>
<protein>
    <submittedName>
        <fullName evidence="8">KDO2-lipid IV(A) lauroyltransferase</fullName>
    </submittedName>
</protein>
<evidence type="ECO:0000256" key="3">
    <source>
        <dbReference type="ARBA" id="ARBA00022519"/>
    </source>
</evidence>
<proteinExistence type="predicted"/>
<dbReference type="STRING" id="89524.SAMN05444370_101404"/>
<accession>A0A1H3VY79</accession>
<dbReference type="PANTHER" id="PTHR30606">
    <property type="entry name" value="LIPID A BIOSYNTHESIS LAUROYL ACYLTRANSFERASE"/>
    <property type="match status" value="1"/>
</dbReference>
<evidence type="ECO:0000256" key="2">
    <source>
        <dbReference type="ARBA" id="ARBA00022475"/>
    </source>
</evidence>